<comment type="subcellular location">
    <subcellularLocation>
        <location evidence="1">Membrane</location>
        <topology evidence="1">Multi-pass membrane protein</topology>
    </subcellularLocation>
</comment>
<dbReference type="InterPro" id="IPR049941">
    <property type="entry name" value="LPLAT_7/PORCN-like"/>
</dbReference>
<keyword evidence="7 11" id="KW-0472">Membrane</keyword>
<evidence type="ECO:0000256" key="3">
    <source>
        <dbReference type="ARBA" id="ARBA00010323"/>
    </source>
</evidence>
<feature type="transmembrane region" description="Helical" evidence="11">
    <location>
        <begin position="400"/>
        <end position="417"/>
    </location>
</feature>
<keyword evidence="8 12" id="KW-0012">Acyltransferase</keyword>
<dbReference type="InterPro" id="IPR004299">
    <property type="entry name" value="MBOAT_fam"/>
</dbReference>
<name>A0ABD2B8G7_VESSQ</name>
<keyword evidence="5 11" id="KW-0812">Transmembrane</keyword>
<evidence type="ECO:0000256" key="6">
    <source>
        <dbReference type="ARBA" id="ARBA00022989"/>
    </source>
</evidence>
<comment type="pathway">
    <text evidence="9">Phospholipid metabolism.</text>
</comment>
<feature type="transmembrane region" description="Helical" evidence="11">
    <location>
        <begin position="76"/>
        <end position="99"/>
    </location>
</feature>
<evidence type="ECO:0000313" key="12">
    <source>
        <dbReference type="EMBL" id="KAL2729010.1"/>
    </source>
</evidence>
<evidence type="ECO:0000256" key="8">
    <source>
        <dbReference type="ARBA" id="ARBA00023315"/>
    </source>
</evidence>
<evidence type="ECO:0000256" key="5">
    <source>
        <dbReference type="ARBA" id="ARBA00022692"/>
    </source>
</evidence>
<evidence type="ECO:0000313" key="13">
    <source>
        <dbReference type="Proteomes" id="UP001607302"/>
    </source>
</evidence>
<dbReference type="Proteomes" id="UP001607302">
    <property type="component" value="Unassembled WGS sequence"/>
</dbReference>
<feature type="transmembrane region" description="Helical" evidence="11">
    <location>
        <begin position="6"/>
        <end position="25"/>
    </location>
</feature>
<dbReference type="GO" id="GO:0016020">
    <property type="term" value="C:membrane"/>
    <property type="evidence" value="ECO:0007669"/>
    <property type="project" value="UniProtKB-SubCell"/>
</dbReference>
<proteinExistence type="inferred from homology"/>
<dbReference type="PANTHER" id="PTHR13906:SF16">
    <property type="entry name" value="LYSOPHOSPHOLIPID ACYLTRANSFERASE 7"/>
    <property type="match status" value="1"/>
</dbReference>
<evidence type="ECO:0000256" key="10">
    <source>
        <dbReference type="ARBA" id="ARBA00093678"/>
    </source>
</evidence>
<accession>A0ABD2B8G7</accession>
<reference evidence="12 13" key="1">
    <citation type="journal article" date="2024" name="Ann. Entomol. Soc. Am.">
        <title>Genomic analyses of the southern and eastern yellowjacket wasps (Hymenoptera: Vespidae) reveal evolutionary signatures of social life.</title>
        <authorList>
            <person name="Catto M.A."/>
            <person name="Caine P.B."/>
            <person name="Orr S.E."/>
            <person name="Hunt B.G."/>
            <person name="Goodisman M.A.D."/>
        </authorList>
    </citation>
    <scope>NUCLEOTIDE SEQUENCE [LARGE SCALE GENOMIC DNA]</scope>
    <source>
        <strain evidence="12">233</strain>
        <tissue evidence="12">Head and thorax</tissue>
    </source>
</reference>
<evidence type="ECO:0000256" key="9">
    <source>
        <dbReference type="ARBA" id="ARBA00025707"/>
    </source>
</evidence>
<dbReference type="AlphaFoldDB" id="A0ABD2B8G7"/>
<feature type="transmembrane region" description="Helical" evidence="11">
    <location>
        <begin position="423"/>
        <end position="444"/>
    </location>
</feature>
<gene>
    <name evidence="12" type="ORF">V1478_006642</name>
</gene>
<evidence type="ECO:0000256" key="4">
    <source>
        <dbReference type="ARBA" id="ARBA00022679"/>
    </source>
</evidence>
<dbReference type="GO" id="GO:0016746">
    <property type="term" value="F:acyltransferase activity"/>
    <property type="evidence" value="ECO:0007669"/>
    <property type="project" value="UniProtKB-KW"/>
</dbReference>
<dbReference type="EMBL" id="JAUDFV010000132">
    <property type="protein sequence ID" value="KAL2729010.1"/>
    <property type="molecule type" value="Genomic_DNA"/>
</dbReference>
<dbReference type="Pfam" id="PF03062">
    <property type="entry name" value="MBOAT"/>
    <property type="match status" value="1"/>
</dbReference>
<evidence type="ECO:0000256" key="2">
    <source>
        <dbReference type="ARBA" id="ARBA00005074"/>
    </source>
</evidence>
<evidence type="ECO:0000256" key="7">
    <source>
        <dbReference type="ARBA" id="ARBA00023136"/>
    </source>
</evidence>
<organism evidence="12 13">
    <name type="scientific">Vespula squamosa</name>
    <name type="common">Southern yellow jacket</name>
    <name type="synonym">Wasp</name>
    <dbReference type="NCBI Taxonomy" id="30214"/>
    <lineage>
        <taxon>Eukaryota</taxon>
        <taxon>Metazoa</taxon>
        <taxon>Ecdysozoa</taxon>
        <taxon>Arthropoda</taxon>
        <taxon>Hexapoda</taxon>
        <taxon>Insecta</taxon>
        <taxon>Pterygota</taxon>
        <taxon>Neoptera</taxon>
        <taxon>Endopterygota</taxon>
        <taxon>Hymenoptera</taxon>
        <taxon>Apocrita</taxon>
        <taxon>Aculeata</taxon>
        <taxon>Vespoidea</taxon>
        <taxon>Vespidae</taxon>
        <taxon>Vespinae</taxon>
        <taxon>Vespula</taxon>
    </lineage>
</organism>
<dbReference type="PANTHER" id="PTHR13906">
    <property type="entry name" value="PORCUPINE"/>
    <property type="match status" value="1"/>
</dbReference>
<feature type="transmembrane region" description="Helical" evidence="11">
    <location>
        <begin position="37"/>
        <end position="64"/>
    </location>
</feature>
<keyword evidence="13" id="KW-1185">Reference proteome</keyword>
<keyword evidence="4" id="KW-0808">Transferase</keyword>
<evidence type="ECO:0000256" key="1">
    <source>
        <dbReference type="ARBA" id="ARBA00004141"/>
    </source>
</evidence>
<comment type="caution">
    <text evidence="12">The sequence shown here is derived from an EMBL/GenBank/DDBJ whole genome shotgun (WGS) entry which is preliminary data.</text>
</comment>
<feature type="transmembrane region" description="Helical" evidence="11">
    <location>
        <begin position="360"/>
        <end position="379"/>
    </location>
</feature>
<comment type="similarity">
    <text evidence="3">Belongs to the membrane-bound acyltransferase family.</text>
</comment>
<comment type="pathway">
    <text evidence="2">Lipid metabolism; phospholipid metabolism.</text>
</comment>
<keyword evidence="6 11" id="KW-1133">Transmembrane helix</keyword>
<protein>
    <recommendedName>
        <fullName evidence="10">Lysophospholipid acyltransferase 7</fullName>
    </recommendedName>
</protein>
<sequence>MFQDDAIYVSLLLSCVAFGFVCRKFKNPHERQWISTSFGLLLVILVSGSHVVHPLICLLINAVIMTRLSWKICHLASLYFSFFYLLVIFRLGHLVGMPVPPAHTNLVQMILTLKLSGLAFEINSAAAMTLPDDPQGINSAALKKISFMDIIHYGLSYMGVLTGPYYRYRTYWDSLYRPFSYHVDPWPLTLYKLKQATVLSILFLLMNYTFPTEYTVTEEYANRSLLYRWFYTYPVFATFRLRLFSGIILSECACQMAGLGAYPTKCETAPGLGPRNYKEYEEICTDEEKITQEQFDFETIHNMNIWQVETCHLVRSCMKYWNSCIQYWMGIYIYKRFPFKSLRMIVTLTLSALWHGYAVGYYVCICSVPCYLVIEDLLIKFHNQHEKDSIGWKIWRFTLWAMRLSCMAYLGVPFLLLDFRQILQFYANLYYIGHISSVIIYIIARLMKPIIIKKNAEKNK</sequence>
<evidence type="ECO:0000256" key="11">
    <source>
        <dbReference type="SAM" id="Phobius"/>
    </source>
</evidence>